<comment type="catalytic activity">
    <reaction evidence="10">
        <text>[protein]-C-terminal L-amino acid-glycyl-phosphatidylethanolamide + H2O = [protein]-C-terminal L-amino acid-glycine + a 1,2-diacyl-sn-glycero-3-phosphoethanolamine</text>
        <dbReference type="Rhea" id="RHEA:67548"/>
        <dbReference type="Rhea" id="RHEA-COMP:17323"/>
        <dbReference type="Rhea" id="RHEA-COMP:17324"/>
        <dbReference type="ChEBI" id="CHEBI:15377"/>
        <dbReference type="ChEBI" id="CHEBI:64612"/>
        <dbReference type="ChEBI" id="CHEBI:172940"/>
        <dbReference type="ChEBI" id="CHEBI:172941"/>
    </reaction>
    <physiologicalReaction direction="left-to-right" evidence="10">
        <dbReference type="Rhea" id="RHEA:67549"/>
    </physiologicalReaction>
</comment>
<dbReference type="Pfam" id="PF03416">
    <property type="entry name" value="Peptidase_C54"/>
    <property type="match status" value="2"/>
</dbReference>
<keyword evidence="9 11" id="KW-0072">Autophagy</keyword>
<accession>A0AAE1TMZ5</accession>
<evidence type="ECO:0000256" key="5">
    <source>
        <dbReference type="ARBA" id="ARBA00022670"/>
    </source>
</evidence>
<dbReference type="GO" id="GO:0034727">
    <property type="term" value="P:piecemeal microautophagy of the nucleus"/>
    <property type="evidence" value="ECO:0007669"/>
    <property type="project" value="TreeGrafter"/>
</dbReference>
<evidence type="ECO:0000256" key="7">
    <source>
        <dbReference type="ARBA" id="ARBA00022807"/>
    </source>
</evidence>
<dbReference type="GO" id="GO:0019786">
    <property type="term" value="F:protein-phosphatidylethanolamide deconjugating activity"/>
    <property type="evidence" value="ECO:0007669"/>
    <property type="project" value="InterPro"/>
</dbReference>
<evidence type="ECO:0000256" key="1">
    <source>
        <dbReference type="ARBA" id="ARBA00004496"/>
    </source>
</evidence>
<dbReference type="PANTHER" id="PTHR22624:SF52">
    <property type="entry name" value="CYSTEINE PROTEASE"/>
    <property type="match status" value="1"/>
</dbReference>
<evidence type="ECO:0000313" key="15">
    <source>
        <dbReference type="Proteomes" id="UP001292094"/>
    </source>
</evidence>
<feature type="compositionally biased region" description="Polar residues" evidence="12">
    <location>
        <begin position="643"/>
        <end position="660"/>
    </location>
</feature>
<keyword evidence="7" id="KW-0788">Thiol protease</keyword>
<comment type="function">
    <text evidence="11">Cysteine protease that plays a key role in autophagy by mediating both proteolytic activation and delipidation of ATG8 family proteins.</text>
</comment>
<dbReference type="GO" id="GO:0016485">
    <property type="term" value="P:protein processing"/>
    <property type="evidence" value="ECO:0007669"/>
    <property type="project" value="TreeGrafter"/>
</dbReference>
<dbReference type="GO" id="GO:0015031">
    <property type="term" value="P:protein transport"/>
    <property type="evidence" value="ECO:0007669"/>
    <property type="project" value="UniProtKB-KW"/>
</dbReference>
<feature type="region of interest" description="Disordered" evidence="12">
    <location>
        <begin position="89"/>
        <end position="124"/>
    </location>
</feature>
<evidence type="ECO:0000256" key="4">
    <source>
        <dbReference type="ARBA" id="ARBA00022490"/>
    </source>
</evidence>
<evidence type="ECO:0000256" key="12">
    <source>
        <dbReference type="SAM" id="MobiDB-lite"/>
    </source>
</evidence>
<gene>
    <name evidence="14" type="ORF">Pmani_035866</name>
</gene>
<evidence type="ECO:0000256" key="11">
    <source>
        <dbReference type="RuleBase" id="RU363115"/>
    </source>
</evidence>
<dbReference type="GO" id="GO:0005737">
    <property type="term" value="C:cytoplasm"/>
    <property type="evidence" value="ECO:0007669"/>
    <property type="project" value="UniProtKB-SubCell"/>
</dbReference>
<feature type="region of interest" description="Disordered" evidence="12">
    <location>
        <begin position="157"/>
        <end position="187"/>
    </location>
</feature>
<feature type="domain" description="Peptidase C54 catalytic" evidence="13">
    <location>
        <begin position="680"/>
        <end position="811"/>
    </location>
</feature>
<protein>
    <recommendedName>
        <fullName evidence="11">Cysteine protease</fullName>
        <ecNumber evidence="11">3.4.22.-</ecNumber>
    </recommendedName>
</protein>
<evidence type="ECO:0000256" key="10">
    <source>
        <dbReference type="ARBA" id="ARBA00029362"/>
    </source>
</evidence>
<evidence type="ECO:0000256" key="8">
    <source>
        <dbReference type="ARBA" id="ARBA00022927"/>
    </source>
</evidence>
<evidence type="ECO:0000259" key="13">
    <source>
        <dbReference type="Pfam" id="PF03416"/>
    </source>
</evidence>
<feature type="compositionally biased region" description="Polar residues" evidence="12">
    <location>
        <begin position="89"/>
        <end position="116"/>
    </location>
</feature>
<dbReference type="SUPFAM" id="SSF54001">
    <property type="entry name" value="Cysteine proteinases"/>
    <property type="match status" value="1"/>
</dbReference>
<proteinExistence type="inferred from homology"/>
<comment type="subcellular location">
    <subcellularLocation>
        <location evidence="1 11">Cytoplasm</location>
    </subcellularLocation>
</comment>
<keyword evidence="15" id="KW-1185">Reference proteome</keyword>
<dbReference type="EMBL" id="JAWZYT010005197">
    <property type="protein sequence ID" value="KAK4291302.1"/>
    <property type="molecule type" value="Genomic_DNA"/>
</dbReference>
<feature type="domain" description="Peptidase C54 catalytic" evidence="13">
    <location>
        <begin position="320"/>
        <end position="477"/>
    </location>
</feature>
<evidence type="ECO:0000256" key="2">
    <source>
        <dbReference type="ARBA" id="ARBA00010958"/>
    </source>
</evidence>
<keyword evidence="3" id="KW-0813">Transport</keyword>
<comment type="caution">
    <text evidence="14">The sequence shown here is derived from an EMBL/GenBank/DDBJ whole genome shotgun (WGS) entry which is preliminary data.</text>
</comment>
<feature type="region of interest" description="Disordered" evidence="12">
    <location>
        <begin position="643"/>
        <end position="689"/>
    </location>
</feature>
<dbReference type="EC" id="3.4.22.-" evidence="11"/>
<dbReference type="InterPro" id="IPR038765">
    <property type="entry name" value="Papain-like_cys_pep_sf"/>
</dbReference>
<dbReference type="PANTHER" id="PTHR22624">
    <property type="entry name" value="CYSTEINE PROTEASE ATG4"/>
    <property type="match status" value="1"/>
</dbReference>
<dbReference type="GO" id="GO:0000045">
    <property type="term" value="P:autophagosome assembly"/>
    <property type="evidence" value="ECO:0007669"/>
    <property type="project" value="TreeGrafter"/>
</dbReference>
<dbReference type="GO" id="GO:0035973">
    <property type="term" value="P:aggrephagy"/>
    <property type="evidence" value="ECO:0007669"/>
    <property type="project" value="TreeGrafter"/>
</dbReference>
<reference evidence="14" key="1">
    <citation type="submission" date="2023-11" db="EMBL/GenBank/DDBJ databases">
        <title>Genome assemblies of two species of porcelain crab, Petrolisthes cinctipes and Petrolisthes manimaculis (Anomura: Porcellanidae).</title>
        <authorList>
            <person name="Angst P."/>
        </authorList>
    </citation>
    <scope>NUCLEOTIDE SEQUENCE</scope>
    <source>
        <strain evidence="14">PB745_02</strain>
        <tissue evidence="14">Gill</tissue>
    </source>
</reference>
<feature type="compositionally biased region" description="Low complexity" evidence="12">
    <location>
        <begin position="585"/>
        <end position="601"/>
    </location>
</feature>
<feature type="region of interest" description="Disordered" evidence="12">
    <location>
        <begin position="491"/>
        <end position="539"/>
    </location>
</feature>
<dbReference type="InterPro" id="IPR005078">
    <property type="entry name" value="Peptidase_C54"/>
</dbReference>
<name>A0AAE1TMZ5_9EUCA</name>
<keyword evidence="5 11" id="KW-0645">Protease</keyword>
<organism evidence="14 15">
    <name type="scientific">Petrolisthes manimaculis</name>
    <dbReference type="NCBI Taxonomy" id="1843537"/>
    <lineage>
        <taxon>Eukaryota</taxon>
        <taxon>Metazoa</taxon>
        <taxon>Ecdysozoa</taxon>
        <taxon>Arthropoda</taxon>
        <taxon>Crustacea</taxon>
        <taxon>Multicrustacea</taxon>
        <taxon>Malacostraca</taxon>
        <taxon>Eumalacostraca</taxon>
        <taxon>Eucarida</taxon>
        <taxon>Decapoda</taxon>
        <taxon>Pleocyemata</taxon>
        <taxon>Anomura</taxon>
        <taxon>Galatheoidea</taxon>
        <taxon>Porcellanidae</taxon>
        <taxon>Petrolisthes</taxon>
    </lineage>
</organism>
<evidence type="ECO:0000256" key="9">
    <source>
        <dbReference type="ARBA" id="ARBA00023006"/>
    </source>
</evidence>
<feature type="compositionally biased region" description="Polar residues" evidence="12">
    <location>
        <begin position="157"/>
        <end position="169"/>
    </location>
</feature>
<feature type="compositionally biased region" description="Low complexity" evidence="12">
    <location>
        <begin position="505"/>
        <end position="534"/>
    </location>
</feature>
<dbReference type="InterPro" id="IPR046792">
    <property type="entry name" value="Peptidase_C54_cat"/>
</dbReference>
<evidence type="ECO:0000256" key="3">
    <source>
        <dbReference type="ARBA" id="ARBA00022448"/>
    </source>
</evidence>
<sequence length="873" mass="96698">MIPSRLLMGRQECHPHQPSEREARVMTIPLGQECTEASGLMYVQDHFHHPSTDRDGTSILGHTSQNQSFEAKSRVSNIFPQVDKKGVSELTQVSQDKSQTNNQVSVNSERYSSQGLSRVKLTKSHSPTKESCKYYVRAAGGMSVPVPELVTESVDVSENTKMNSASQSIPRLEEETSKSKPPGTGHGGGYLPLGVELIAGRGQTSMPSDGNKNTINPKVRSLPPSHTLALSASLIKSYFTSSGEKQQQGTRSQAGVTSDTETVKTKVMGIWNNVKYGWTVNLKTNFSRDSPVYLLGCVYHKSLGEEGEEAEEGERHGMEWFKRHFYSLVWCTYRRQFPALQDSSLTTDCGWGCMLRSGQMMLTHALSRHFLSSDWRYSKPGSGTDTQQEAIHRAIIRWIGDAPSPQCPLSLHNMVHFGRRLGKQAGDWYGPASVAYICKEAVEMGSKYVPDLKRVCVYVAQDCAVYIQDVLDLCSTSCICDAGIFSKLTKQPFSSSPATHDTRNSSRPFTTSSQQQQTSSESSHTYPSYSHPNSQLPQMDHTANVNITRINVDSGVGELPIRLFVNHAERQPQIRNGHSGEEGHSGSVQKNQSSDANSSDSAPDHCVVKPMHLDSITVDTLKTNDSGISGQAAYMSRQVQGSSKPYTLSTEPCSQVQESASVAKETELPRKKTDNSKDDQASTNNTHTSNMCSKCENWRSVLIMVPVRLGGESLNPIYHPCIYSLFTHDLSVGIIGGRPKHSLYFVGFQEESLIHLDPHFVQDAVSVTQSNFPLTSYHCPAPRKMALSRMDPSATFGFYCHTRTDFLRLMEELPEMVTPKEPGLEYPIFEFVDGRSEDNDACARQVTSEDQRAATLPQDTPLLPQDSEEFVFL</sequence>
<keyword evidence="8 11" id="KW-0653">Protein transport</keyword>
<evidence type="ECO:0000313" key="14">
    <source>
        <dbReference type="EMBL" id="KAK4291302.1"/>
    </source>
</evidence>
<feature type="compositionally biased region" description="Basic and acidic residues" evidence="12">
    <location>
        <begin position="574"/>
        <end position="584"/>
    </location>
</feature>
<evidence type="ECO:0000256" key="6">
    <source>
        <dbReference type="ARBA" id="ARBA00022801"/>
    </source>
</evidence>
<dbReference type="GO" id="GO:0000423">
    <property type="term" value="P:mitophagy"/>
    <property type="evidence" value="ECO:0007669"/>
    <property type="project" value="TreeGrafter"/>
</dbReference>
<dbReference type="Proteomes" id="UP001292094">
    <property type="component" value="Unassembled WGS sequence"/>
</dbReference>
<keyword evidence="4 11" id="KW-0963">Cytoplasm</keyword>
<feature type="region of interest" description="Disordered" evidence="12">
    <location>
        <begin position="574"/>
        <end position="606"/>
    </location>
</feature>
<keyword evidence="6 11" id="KW-0378">Hydrolase</keyword>
<dbReference type="AlphaFoldDB" id="A0AAE1TMZ5"/>
<feature type="compositionally biased region" description="Basic and acidic residues" evidence="12">
    <location>
        <begin position="664"/>
        <end position="680"/>
    </location>
</feature>
<dbReference type="GO" id="GO:0004197">
    <property type="term" value="F:cysteine-type endopeptidase activity"/>
    <property type="evidence" value="ECO:0007669"/>
    <property type="project" value="TreeGrafter"/>
</dbReference>
<comment type="similarity">
    <text evidence="2 11">Belongs to the peptidase C54 family.</text>
</comment>